<dbReference type="HOGENOM" id="CLU_1855079_0_0_1"/>
<dbReference type="EMBL" id="KB445570">
    <property type="protein sequence ID" value="EMD96087.1"/>
    <property type="molecule type" value="Genomic_DNA"/>
</dbReference>
<proteinExistence type="predicted"/>
<accession>M2V7U3</accession>
<dbReference type="Proteomes" id="UP000016936">
    <property type="component" value="Unassembled WGS sequence"/>
</dbReference>
<evidence type="ECO:0000313" key="1">
    <source>
        <dbReference type="EMBL" id="EMD96087.1"/>
    </source>
</evidence>
<reference evidence="2" key="2">
    <citation type="journal article" date="2013" name="PLoS Genet.">
        <title>Comparative genome structure, secondary metabolite, and effector coding capacity across Cochliobolus pathogens.</title>
        <authorList>
            <person name="Condon B.J."/>
            <person name="Leng Y."/>
            <person name="Wu D."/>
            <person name="Bushley K.E."/>
            <person name="Ohm R.A."/>
            <person name="Otillar R."/>
            <person name="Martin J."/>
            <person name="Schackwitz W."/>
            <person name="Grimwood J."/>
            <person name="MohdZainudin N."/>
            <person name="Xue C."/>
            <person name="Wang R."/>
            <person name="Manning V.A."/>
            <person name="Dhillon B."/>
            <person name="Tu Z.J."/>
            <person name="Steffenson B.J."/>
            <person name="Salamov A."/>
            <person name="Sun H."/>
            <person name="Lowry S."/>
            <person name="LaButti K."/>
            <person name="Han J."/>
            <person name="Copeland A."/>
            <person name="Lindquist E."/>
            <person name="Barry K."/>
            <person name="Schmutz J."/>
            <person name="Baker S.E."/>
            <person name="Ciuffetti L.M."/>
            <person name="Grigoriev I.V."/>
            <person name="Zhong S."/>
            <person name="Turgeon B.G."/>
        </authorList>
    </citation>
    <scope>NUCLEOTIDE SEQUENCE [LARGE SCALE GENOMIC DNA]</scope>
    <source>
        <strain evidence="2">C5 / ATCC 48332 / race O</strain>
    </source>
</reference>
<reference evidence="1 2" key="1">
    <citation type="journal article" date="2012" name="PLoS Pathog.">
        <title>Diverse lifestyles and strategies of plant pathogenesis encoded in the genomes of eighteen Dothideomycetes fungi.</title>
        <authorList>
            <person name="Ohm R.A."/>
            <person name="Feau N."/>
            <person name="Henrissat B."/>
            <person name="Schoch C.L."/>
            <person name="Horwitz B.A."/>
            <person name="Barry K.W."/>
            <person name="Condon B.J."/>
            <person name="Copeland A.C."/>
            <person name="Dhillon B."/>
            <person name="Glaser F."/>
            <person name="Hesse C.N."/>
            <person name="Kosti I."/>
            <person name="LaButti K."/>
            <person name="Lindquist E.A."/>
            <person name="Lucas S."/>
            <person name="Salamov A.A."/>
            <person name="Bradshaw R.E."/>
            <person name="Ciuffetti L."/>
            <person name="Hamelin R.C."/>
            <person name="Kema G.H.J."/>
            <person name="Lawrence C."/>
            <person name="Scott J.A."/>
            <person name="Spatafora J.W."/>
            <person name="Turgeon B.G."/>
            <person name="de Wit P.J.G.M."/>
            <person name="Zhong S."/>
            <person name="Goodwin S.B."/>
            <person name="Grigoriev I.V."/>
        </authorList>
    </citation>
    <scope>NUCLEOTIDE SEQUENCE [LARGE SCALE GENOMIC DNA]</scope>
    <source>
        <strain evidence="2">C5 / ATCC 48332 / race O</strain>
    </source>
</reference>
<gene>
    <name evidence="1" type="ORF">COCHEDRAFT_1191207</name>
</gene>
<keyword evidence="2" id="KW-1185">Reference proteome</keyword>
<protein>
    <submittedName>
        <fullName evidence="1">Uncharacterized protein</fullName>
    </submittedName>
</protein>
<name>M2V7U3_COCH5</name>
<organism evidence="1 2">
    <name type="scientific">Cochliobolus heterostrophus (strain C5 / ATCC 48332 / race O)</name>
    <name type="common">Southern corn leaf blight fungus</name>
    <name type="synonym">Bipolaris maydis</name>
    <dbReference type="NCBI Taxonomy" id="701091"/>
    <lineage>
        <taxon>Eukaryota</taxon>
        <taxon>Fungi</taxon>
        <taxon>Dikarya</taxon>
        <taxon>Ascomycota</taxon>
        <taxon>Pezizomycotina</taxon>
        <taxon>Dothideomycetes</taxon>
        <taxon>Pleosporomycetidae</taxon>
        <taxon>Pleosporales</taxon>
        <taxon>Pleosporineae</taxon>
        <taxon>Pleosporaceae</taxon>
        <taxon>Bipolaris</taxon>
    </lineage>
</organism>
<sequence length="138" mass="15947">MDVRWIIQDGMLHVRLSRLIPQLRSSYASALRNPGLAPRLSPVASPLQPMARATSDRCARKQCPLRSSYRRPTRTRFLSLHEWGSVESDLHKRLRVRPEKNSSSVGVKGRRAKSLEMWRDAYYSRSRCGLQDRTREDG</sequence>
<dbReference type="AlphaFoldDB" id="M2V7U3"/>
<evidence type="ECO:0000313" key="2">
    <source>
        <dbReference type="Proteomes" id="UP000016936"/>
    </source>
</evidence>